<proteinExistence type="predicted"/>
<evidence type="ECO:0008006" key="3">
    <source>
        <dbReference type="Google" id="ProtNLM"/>
    </source>
</evidence>
<accession>A0A3M6V646</accession>
<evidence type="ECO:0000313" key="1">
    <source>
        <dbReference type="EMBL" id="RMX61443.1"/>
    </source>
</evidence>
<evidence type="ECO:0000313" key="2">
    <source>
        <dbReference type="Proteomes" id="UP000275408"/>
    </source>
</evidence>
<name>A0A3M6V646_POCDA</name>
<keyword evidence="2" id="KW-1185">Reference proteome</keyword>
<sequence>MAILIIMAKVSNYSRNRIEILHKQGLHPAEIRKALKHEGLLVSFSSITRIIKKLSLTGSVANLSRSGRPQKLSTEAKTFVD</sequence>
<protein>
    <recommendedName>
        <fullName evidence="3">Paired domain-containing protein</fullName>
    </recommendedName>
</protein>
<dbReference type="EMBL" id="RCHS01000011">
    <property type="protein sequence ID" value="RMX61443.1"/>
    <property type="molecule type" value="Genomic_DNA"/>
</dbReference>
<gene>
    <name evidence="1" type="ORF">pdam_00023492</name>
</gene>
<organism evidence="1 2">
    <name type="scientific">Pocillopora damicornis</name>
    <name type="common">Cauliflower coral</name>
    <name type="synonym">Millepora damicornis</name>
    <dbReference type="NCBI Taxonomy" id="46731"/>
    <lineage>
        <taxon>Eukaryota</taxon>
        <taxon>Metazoa</taxon>
        <taxon>Cnidaria</taxon>
        <taxon>Anthozoa</taxon>
        <taxon>Hexacorallia</taxon>
        <taxon>Scleractinia</taxon>
        <taxon>Astrocoeniina</taxon>
        <taxon>Pocilloporidae</taxon>
        <taxon>Pocillopora</taxon>
    </lineage>
</organism>
<comment type="caution">
    <text evidence="1">The sequence shown here is derived from an EMBL/GenBank/DDBJ whole genome shotgun (WGS) entry which is preliminary data.</text>
</comment>
<reference evidence="1 2" key="1">
    <citation type="journal article" date="2018" name="Sci. Rep.">
        <title>Comparative analysis of the Pocillopora damicornis genome highlights role of immune system in coral evolution.</title>
        <authorList>
            <person name="Cunning R."/>
            <person name="Bay R.A."/>
            <person name="Gillette P."/>
            <person name="Baker A.C."/>
            <person name="Traylor-Knowles N."/>
        </authorList>
    </citation>
    <scope>NUCLEOTIDE SEQUENCE [LARGE SCALE GENOMIC DNA]</scope>
    <source>
        <strain evidence="1">RSMAS</strain>
        <tissue evidence="1">Whole animal</tissue>
    </source>
</reference>
<dbReference type="Proteomes" id="UP000275408">
    <property type="component" value="Unassembled WGS sequence"/>
</dbReference>
<dbReference type="AlphaFoldDB" id="A0A3M6V646"/>